<name>A0A0P0YW36_9HYPH</name>
<keyword evidence="2" id="KW-1133">Transmembrane helix</keyword>
<evidence type="ECO:0000256" key="1">
    <source>
        <dbReference type="SAM" id="MobiDB-lite"/>
    </source>
</evidence>
<dbReference type="EMBL" id="LC066370">
    <property type="protein sequence ID" value="BAT25614.1"/>
    <property type="molecule type" value="Genomic_DNA"/>
</dbReference>
<reference evidence="3" key="1">
    <citation type="journal article" date="2015" name="Proc. Natl. Acad. Sci. U.S.A.">
        <title>Bacterial clade with the ribosomal RNA operon on a small plasmid rather than the chromosome.</title>
        <authorList>
            <person name="Anda M."/>
            <person name="Ohtsubo Y."/>
            <person name="Okubo T."/>
            <person name="Sugawara M."/>
            <person name="Nagata Y."/>
            <person name="Tsuda M."/>
            <person name="Minamisawa K."/>
            <person name="Mitsui H."/>
        </authorList>
    </citation>
    <scope>NUCLEOTIDE SEQUENCE</scope>
    <source>
        <strain evidence="3">DSM 21988</strain>
    </source>
</reference>
<keyword evidence="2" id="KW-0812">Transmembrane</keyword>
<feature type="transmembrane region" description="Helical" evidence="2">
    <location>
        <begin position="41"/>
        <end position="64"/>
    </location>
</feature>
<protein>
    <submittedName>
        <fullName evidence="3">BZIP1 protein</fullName>
    </submittedName>
</protein>
<accession>A0A0P0YW36</accession>
<dbReference type="AlphaFoldDB" id="A0A0P0YW36"/>
<organism evidence="3">
    <name type="scientific">Aureimonas altamirensis</name>
    <dbReference type="NCBI Taxonomy" id="370622"/>
    <lineage>
        <taxon>Bacteria</taxon>
        <taxon>Pseudomonadati</taxon>
        <taxon>Pseudomonadota</taxon>
        <taxon>Alphaproteobacteria</taxon>
        <taxon>Hyphomicrobiales</taxon>
        <taxon>Aurantimonadaceae</taxon>
        <taxon>Aureimonas</taxon>
    </lineage>
</organism>
<keyword evidence="2" id="KW-0472">Membrane</keyword>
<feature type="region of interest" description="Disordered" evidence="1">
    <location>
        <begin position="1"/>
        <end position="33"/>
    </location>
</feature>
<evidence type="ECO:0000256" key="2">
    <source>
        <dbReference type="SAM" id="Phobius"/>
    </source>
</evidence>
<proteinExistence type="predicted"/>
<sequence length="65" mass="7024">MGCNVITSRQLEHPGGPMHTDSQTRSADAGRKPRSVMQMSAIQRLGIVAAPLVLLWAAVLLVMVR</sequence>
<evidence type="ECO:0000313" key="3">
    <source>
        <dbReference type="EMBL" id="BAT25614.1"/>
    </source>
</evidence>